<proteinExistence type="predicted"/>
<accession>A0A3M2RDC2</accession>
<feature type="domain" description="Serine-threonine/tyrosine-protein kinase catalytic" evidence="1">
    <location>
        <begin position="98"/>
        <end position="166"/>
    </location>
</feature>
<dbReference type="Pfam" id="PF07714">
    <property type="entry name" value="PK_Tyr_Ser-Thr"/>
    <property type="match status" value="1"/>
</dbReference>
<dbReference type="InterPro" id="IPR011009">
    <property type="entry name" value="Kinase-like_dom_sf"/>
</dbReference>
<dbReference type="STRING" id="2010991.A0A3M2RDC2"/>
<dbReference type="InterPro" id="IPR001245">
    <property type="entry name" value="Ser-Thr/Tyr_kinase_cat_dom"/>
</dbReference>
<dbReference type="SUPFAM" id="SSF56112">
    <property type="entry name" value="Protein kinase-like (PK-like)"/>
    <property type="match status" value="1"/>
</dbReference>
<dbReference type="Gene3D" id="1.10.510.10">
    <property type="entry name" value="Transferase(Phosphotransferase) domain 1"/>
    <property type="match status" value="1"/>
</dbReference>
<dbReference type="Proteomes" id="UP000277212">
    <property type="component" value="Unassembled WGS sequence"/>
</dbReference>
<reference evidence="2 3" key="1">
    <citation type="submission" date="2017-06" db="EMBL/GenBank/DDBJ databases">
        <title>Comparative genomic analysis of Ambrosia Fusariam Clade fungi.</title>
        <authorList>
            <person name="Stajich J.E."/>
            <person name="Carrillo J."/>
            <person name="Kijimoto T."/>
            <person name="Eskalen A."/>
            <person name="O'Donnell K."/>
            <person name="Kasson M."/>
        </authorList>
    </citation>
    <scope>NUCLEOTIDE SEQUENCE [LARGE SCALE GENOMIC DNA]</scope>
    <source>
        <strain evidence="2">UCR3666</strain>
    </source>
</reference>
<protein>
    <recommendedName>
        <fullName evidence="1">Serine-threonine/tyrosine-protein kinase catalytic domain-containing protein</fullName>
    </recommendedName>
</protein>
<evidence type="ECO:0000259" key="1">
    <source>
        <dbReference type="Pfam" id="PF07714"/>
    </source>
</evidence>
<dbReference type="GO" id="GO:0004672">
    <property type="term" value="F:protein kinase activity"/>
    <property type="evidence" value="ECO:0007669"/>
    <property type="project" value="InterPro"/>
</dbReference>
<name>A0A3M2RDC2_9HYPO</name>
<evidence type="ECO:0000313" key="3">
    <source>
        <dbReference type="Proteomes" id="UP000277212"/>
    </source>
</evidence>
<dbReference type="OrthoDB" id="4062651at2759"/>
<gene>
    <name evidence="2" type="ORF">CDV36_015171</name>
</gene>
<organism evidence="2 3">
    <name type="scientific">Fusarium kuroshium</name>
    <dbReference type="NCBI Taxonomy" id="2010991"/>
    <lineage>
        <taxon>Eukaryota</taxon>
        <taxon>Fungi</taxon>
        <taxon>Dikarya</taxon>
        <taxon>Ascomycota</taxon>
        <taxon>Pezizomycotina</taxon>
        <taxon>Sordariomycetes</taxon>
        <taxon>Hypocreomycetidae</taxon>
        <taxon>Hypocreales</taxon>
        <taxon>Nectriaceae</taxon>
        <taxon>Fusarium</taxon>
        <taxon>Fusarium solani species complex</taxon>
    </lineage>
</organism>
<dbReference type="AlphaFoldDB" id="A0A3M2RDC2"/>
<evidence type="ECO:0000313" key="2">
    <source>
        <dbReference type="EMBL" id="RMJ03303.1"/>
    </source>
</evidence>
<keyword evidence="3" id="KW-1185">Reference proteome</keyword>
<dbReference type="EMBL" id="NKUJ01000540">
    <property type="protein sequence ID" value="RMJ03303.1"/>
    <property type="molecule type" value="Genomic_DNA"/>
</dbReference>
<comment type="caution">
    <text evidence="2">The sequence shown here is derived from an EMBL/GenBank/DDBJ whole genome shotgun (WGS) entry which is preliminary data.</text>
</comment>
<sequence length="308" mass="35399">MKINSPFQTLPKECLAAASQGMVYALDNDIILKVPFQYEVTEEDLEQAHCWDLSLRSLVAMENESAVYQALRESPHPNFVRRLIATRVDCLFLERLETLQNAWPKAKHTQRYRWALDLLAALGWLEKIGFVHGDLAVRNLGVDRFSNCLKLFDFGSSISRSHPDYSNDMMRDHFGLATCLHFILSGIDPFATVRSHSEAIEIRCKLESGQWQVAKEAEVVADIIQDGWAGRNGSMRFNQLFDRVANTFHRVSQYITPTTLVEGHYQKLQSRCQDWLRYAQANPLWKDPDEYVAACQHVGHQAVLDDWR</sequence>